<organism evidence="2 3">
    <name type="scientific">Anisakis simplex</name>
    <name type="common">Herring worm</name>
    <dbReference type="NCBI Taxonomy" id="6269"/>
    <lineage>
        <taxon>Eukaryota</taxon>
        <taxon>Metazoa</taxon>
        <taxon>Ecdysozoa</taxon>
        <taxon>Nematoda</taxon>
        <taxon>Chromadorea</taxon>
        <taxon>Rhabditida</taxon>
        <taxon>Spirurina</taxon>
        <taxon>Ascaridomorpha</taxon>
        <taxon>Ascaridoidea</taxon>
        <taxon>Anisakidae</taxon>
        <taxon>Anisakis</taxon>
        <taxon>Anisakis simplex complex</taxon>
    </lineage>
</organism>
<keyword evidence="1" id="KW-0812">Transmembrane</keyword>
<keyword evidence="1" id="KW-0472">Membrane</keyword>
<gene>
    <name evidence="2" type="ORF">ASIM_LOCUS3586</name>
</gene>
<name>A0A3P6NJN8_ANISI</name>
<feature type="transmembrane region" description="Helical" evidence="1">
    <location>
        <begin position="12"/>
        <end position="29"/>
    </location>
</feature>
<evidence type="ECO:0000256" key="1">
    <source>
        <dbReference type="SAM" id="Phobius"/>
    </source>
</evidence>
<evidence type="ECO:0000313" key="3">
    <source>
        <dbReference type="Proteomes" id="UP000267096"/>
    </source>
</evidence>
<dbReference type="EMBL" id="UYRR01005666">
    <property type="protein sequence ID" value="VDK21947.1"/>
    <property type="molecule type" value="Genomic_DNA"/>
</dbReference>
<dbReference type="Proteomes" id="UP000267096">
    <property type="component" value="Unassembled WGS sequence"/>
</dbReference>
<dbReference type="AlphaFoldDB" id="A0A3P6NJN8"/>
<protein>
    <submittedName>
        <fullName evidence="2">Uncharacterized protein</fullName>
    </submittedName>
</protein>
<sequence>MRSNPTPRSHFRIPLFLFALFNFVRILSFKFESMWLKSFEHCCVRQVLPGIYLNVQCCSKFFPVIFEIMSA</sequence>
<accession>A0A3P6NJN8</accession>
<proteinExistence type="predicted"/>
<reference evidence="2 3" key="1">
    <citation type="submission" date="2018-11" db="EMBL/GenBank/DDBJ databases">
        <authorList>
            <consortium name="Pathogen Informatics"/>
        </authorList>
    </citation>
    <scope>NUCLEOTIDE SEQUENCE [LARGE SCALE GENOMIC DNA]</scope>
</reference>
<keyword evidence="1" id="KW-1133">Transmembrane helix</keyword>
<evidence type="ECO:0000313" key="2">
    <source>
        <dbReference type="EMBL" id="VDK21947.1"/>
    </source>
</evidence>
<keyword evidence="3" id="KW-1185">Reference proteome</keyword>